<organism evidence="8 9">
    <name type="scientific">Neorhodopirellula pilleata</name>
    <dbReference type="NCBI Taxonomy" id="2714738"/>
    <lineage>
        <taxon>Bacteria</taxon>
        <taxon>Pseudomonadati</taxon>
        <taxon>Planctomycetota</taxon>
        <taxon>Planctomycetia</taxon>
        <taxon>Pirellulales</taxon>
        <taxon>Pirellulaceae</taxon>
        <taxon>Neorhodopirellula</taxon>
    </lineage>
</organism>
<dbReference type="PROSITE" id="PS00113">
    <property type="entry name" value="ADENYLATE_KINASE"/>
    <property type="match status" value="1"/>
</dbReference>
<dbReference type="EMBL" id="SJPM01000003">
    <property type="protein sequence ID" value="TWT98904.1"/>
    <property type="molecule type" value="Genomic_DNA"/>
</dbReference>
<evidence type="ECO:0000256" key="1">
    <source>
        <dbReference type="ARBA" id="ARBA00022679"/>
    </source>
</evidence>
<dbReference type="InterPro" id="IPR033690">
    <property type="entry name" value="Adenylat_kinase_CS"/>
</dbReference>
<evidence type="ECO:0000256" key="4">
    <source>
        <dbReference type="ARBA" id="ARBA00022777"/>
    </source>
</evidence>
<feature type="binding site" evidence="5">
    <location>
        <position position="89"/>
    </location>
    <ligand>
        <name>AMP</name>
        <dbReference type="ChEBI" id="CHEBI:456215"/>
    </ligand>
</feature>
<keyword evidence="4 5" id="KW-0418">Kinase</keyword>
<dbReference type="NCBIfam" id="NF001381">
    <property type="entry name" value="PRK00279.1-3"/>
    <property type="match status" value="1"/>
</dbReference>
<keyword evidence="1 5" id="KW-0808">Transferase</keyword>
<dbReference type="Gene3D" id="3.40.50.300">
    <property type="entry name" value="P-loop containing nucleotide triphosphate hydrolases"/>
    <property type="match status" value="1"/>
</dbReference>
<evidence type="ECO:0000256" key="5">
    <source>
        <dbReference type="HAMAP-Rule" id="MF_00235"/>
    </source>
</evidence>
<comment type="catalytic activity">
    <reaction evidence="5 7">
        <text>AMP + ATP = 2 ADP</text>
        <dbReference type="Rhea" id="RHEA:12973"/>
        <dbReference type="ChEBI" id="CHEBI:30616"/>
        <dbReference type="ChEBI" id="CHEBI:456215"/>
        <dbReference type="ChEBI" id="CHEBI:456216"/>
        <dbReference type="EC" id="2.7.4.3"/>
    </reaction>
</comment>
<keyword evidence="3 5" id="KW-0547">Nucleotide-binding</keyword>
<feature type="binding site" evidence="5">
    <location>
        <position position="141"/>
    </location>
    <ligand>
        <name>AMP</name>
        <dbReference type="ChEBI" id="CHEBI:456215"/>
    </ligand>
</feature>
<accession>A0A5C6AG06</accession>
<dbReference type="OrthoDB" id="9805030at2"/>
<keyword evidence="5" id="KW-0963">Cytoplasm</keyword>
<comment type="function">
    <text evidence="5">Catalyzes the reversible transfer of the terminal phosphate group between ATP and AMP. Plays an important role in cellular energy homeostasis and in adenine nucleotide metabolism.</text>
</comment>
<keyword evidence="2 5" id="KW-0545">Nucleotide biosynthesis</keyword>
<feature type="binding site" evidence="5">
    <location>
        <begin position="82"/>
        <end position="85"/>
    </location>
    <ligand>
        <name>AMP</name>
        <dbReference type="ChEBI" id="CHEBI:456215"/>
    </ligand>
</feature>
<dbReference type="GO" id="GO:0005737">
    <property type="term" value="C:cytoplasm"/>
    <property type="evidence" value="ECO:0007669"/>
    <property type="project" value="UniProtKB-SubCell"/>
</dbReference>
<proteinExistence type="inferred from homology"/>
<dbReference type="SUPFAM" id="SSF52540">
    <property type="entry name" value="P-loop containing nucleoside triphosphate hydrolases"/>
    <property type="match status" value="1"/>
</dbReference>
<comment type="domain">
    <text evidence="5">Consists of three domains, a large central CORE domain and two small peripheral domains, NMPbind and LID, which undergo movements during catalysis. The LID domain closes over the site of phosphoryl transfer upon ATP binding. Assembling and dissambling the active center during each catalytic cycle provides an effective means to prevent ATP hydrolysis.</text>
</comment>
<feature type="binding site" evidence="5">
    <location>
        <begin position="10"/>
        <end position="15"/>
    </location>
    <ligand>
        <name>ATP</name>
        <dbReference type="ChEBI" id="CHEBI:30616"/>
    </ligand>
</feature>
<evidence type="ECO:0000313" key="8">
    <source>
        <dbReference type="EMBL" id="TWT98904.1"/>
    </source>
</evidence>
<evidence type="ECO:0000256" key="3">
    <source>
        <dbReference type="ARBA" id="ARBA00022741"/>
    </source>
</evidence>
<dbReference type="InterPro" id="IPR000850">
    <property type="entry name" value="Adenylat/UMP-CMP_kin"/>
</dbReference>
<dbReference type="InterPro" id="IPR027417">
    <property type="entry name" value="P-loop_NTPase"/>
</dbReference>
<dbReference type="AlphaFoldDB" id="A0A5C6AG06"/>
<dbReference type="GO" id="GO:0005524">
    <property type="term" value="F:ATP binding"/>
    <property type="evidence" value="ECO:0007669"/>
    <property type="project" value="UniProtKB-UniRule"/>
</dbReference>
<comment type="caution">
    <text evidence="8">The sequence shown here is derived from an EMBL/GenBank/DDBJ whole genome shotgun (WGS) entry which is preliminary data.</text>
</comment>
<dbReference type="GO" id="GO:0004017">
    <property type="term" value="F:AMP kinase activity"/>
    <property type="evidence" value="ECO:0007669"/>
    <property type="project" value="UniProtKB-UniRule"/>
</dbReference>
<keyword evidence="5 7" id="KW-0067">ATP-binding</keyword>
<evidence type="ECO:0000256" key="6">
    <source>
        <dbReference type="RuleBase" id="RU003330"/>
    </source>
</evidence>
<feature type="binding site" evidence="5">
    <location>
        <position position="130"/>
    </location>
    <ligand>
        <name>AMP</name>
        <dbReference type="ChEBI" id="CHEBI:456215"/>
    </ligand>
</feature>
<dbReference type="UniPathway" id="UPA00588">
    <property type="reaction ID" value="UER00649"/>
</dbReference>
<feature type="binding site" evidence="5">
    <location>
        <position position="124"/>
    </location>
    <ligand>
        <name>ATP</name>
        <dbReference type="ChEBI" id="CHEBI:30616"/>
    </ligand>
</feature>
<comment type="pathway">
    <text evidence="5">Purine metabolism; AMP biosynthesis via salvage pathway; AMP from ADP: step 1/1.</text>
</comment>
<feature type="binding site" evidence="5">
    <location>
        <position position="31"/>
    </location>
    <ligand>
        <name>AMP</name>
        <dbReference type="ChEBI" id="CHEBI:456215"/>
    </ligand>
</feature>
<evidence type="ECO:0000256" key="7">
    <source>
        <dbReference type="RuleBase" id="RU003331"/>
    </source>
</evidence>
<dbReference type="EC" id="2.7.4.3" evidence="5 7"/>
<dbReference type="PRINTS" id="PR00094">
    <property type="entry name" value="ADENYLTKNASE"/>
</dbReference>
<dbReference type="CDD" id="cd01428">
    <property type="entry name" value="ADK"/>
    <property type="match status" value="1"/>
</dbReference>
<dbReference type="HAMAP" id="MF_00235">
    <property type="entry name" value="Adenylate_kinase_Adk"/>
    <property type="match status" value="1"/>
</dbReference>
<comment type="subcellular location">
    <subcellularLocation>
        <location evidence="5 7">Cytoplasm</location>
    </subcellularLocation>
</comment>
<feature type="binding site" evidence="5">
    <location>
        <position position="169"/>
    </location>
    <ligand>
        <name>ATP</name>
        <dbReference type="ChEBI" id="CHEBI:30616"/>
    </ligand>
</feature>
<dbReference type="Proteomes" id="UP000316213">
    <property type="component" value="Unassembled WGS sequence"/>
</dbReference>
<comment type="subunit">
    <text evidence="5 7">Monomer.</text>
</comment>
<sequence>MKIVFIGPPGAGKGTQCQFLAAQFGIPHVGTGEMLRQLQGAPAPMVHSQINRGHFAPDDFVLEMIGARLAEPDCEPGYLLDGFPRTLVQAEAFDRMLEAQSHRLDHVIHLQVEPDELVRRLAQRQVTGERSDDSAEFIRERFVIYADRTRPLLDYYDRQALVRPVDGMGGPKEVFENLLRAIRTGEAHLGSSLSTSLPPSLPDA</sequence>
<reference evidence="8 9" key="1">
    <citation type="submission" date="2019-02" db="EMBL/GenBank/DDBJ databases">
        <title>Deep-cultivation of Planctomycetes and their phenomic and genomic characterization uncovers novel biology.</title>
        <authorList>
            <person name="Wiegand S."/>
            <person name="Jogler M."/>
            <person name="Boedeker C."/>
            <person name="Pinto D."/>
            <person name="Vollmers J."/>
            <person name="Rivas-Marin E."/>
            <person name="Kohn T."/>
            <person name="Peeters S.H."/>
            <person name="Heuer A."/>
            <person name="Rast P."/>
            <person name="Oberbeckmann S."/>
            <person name="Bunk B."/>
            <person name="Jeske O."/>
            <person name="Meyerdierks A."/>
            <person name="Storesund J.E."/>
            <person name="Kallscheuer N."/>
            <person name="Luecker S."/>
            <person name="Lage O.M."/>
            <person name="Pohl T."/>
            <person name="Merkel B.J."/>
            <person name="Hornburger P."/>
            <person name="Mueller R.-W."/>
            <person name="Bruemmer F."/>
            <person name="Labrenz M."/>
            <person name="Spormann A.M."/>
            <person name="Op Den Camp H."/>
            <person name="Overmann J."/>
            <person name="Amann R."/>
            <person name="Jetten M.S.M."/>
            <person name="Mascher T."/>
            <person name="Medema M.H."/>
            <person name="Devos D.P."/>
            <person name="Kaster A.-K."/>
            <person name="Ovreas L."/>
            <person name="Rohde M."/>
            <person name="Galperin M.Y."/>
            <person name="Jogler C."/>
        </authorList>
    </citation>
    <scope>NUCLEOTIDE SEQUENCE [LARGE SCALE GENOMIC DNA]</scope>
    <source>
        <strain evidence="8 9">Pla100</strain>
    </source>
</reference>
<evidence type="ECO:0000256" key="2">
    <source>
        <dbReference type="ARBA" id="ARBA00022727"/>
    </source>
</evidence>
<dbReference type="RefSeq" id="WP_146577566.1">
    <property type="nucleotide sequence ID" value="NZ_SJPM01000003.1"/>
</dbReference>
<dbReference type="GO" id="GO:0044209">
    <property type="term" value="P:AMP salvage"/>
    <property type="evidence" value="ECO:0007669"/>
    <property type="project" value="UniProtKB-UniRule"/>
</dbReference>
<name>A0A5C6AG06_9BACT</name>
<protein>
    <recommendedName>
        <fullName evidence="5 7">Adenylate kinase</fullName>
        <shortName evidence="5">AK</shortName>
        <ecNumber evidence="5 7">2.7.4.3</ecNumber>
    </recommendedName>
    <alternativeName>
        <fullName evidence="5">ATP-AMP transphosphorylase</fullName>
    </alternativeName>
    <alternativeName>
        <fullName evidence="5">ATP:AMP phosphotransferase</fullName>
    </alternativeName>
    <alternativeName>
        <fullName evidence="5">Adenylate monophosphate kinase</fullName>
    </alternativeName>
</protein>
<keyword evidence="9" id="KW-1185">Reference proteome</keyword>
<evidence type="ECO:0000313" key="9">
    <source>
        <dbReference type="Proteomes" id="UP000316213"/>
    </source>
</evidence>
<dbReference type="Pfam" id="PF00406">
    <property type="entry name" value="ADK"/>
    <property type="match status" value="1"/>
</dbReference>
<feature type="binding site" evidence="5">
    <location>
        <position position="36"/>
    </location>
    <ligand>
        <name>AMP</name>
        <dbReference type="ChEBI" id="CHEBI:456215"/>
    </ligand>
</feature>
<comment type="similarity">
    <text evidence="5 6">Belongs to the adenylate kinase family.</text>
</comment>
<gene>
    <name evidence="8" type="primary">adk_2</name>
    <name evidence="5" type="synonym">adk</name>
    <name evidence="8" type="ORF">Pla100_20700</name>
</gene>
<comment type="caution">
    <text evidence="5">Lacks conserved residue(s) required for the propagation of feature annotation.</text>
</comment>
<dbReference type="PANTHER" id="PTHR23359">
    <property type="entry name" value="NUCLEOTIDE KINASE"/>
    <property type="match status" value="1"/>
</dbReference>
<dbReference type="NCBIfam" id="NF011100">
    <property type="entry name" value="PRK14527.1"/>
    <property type="match status" value="1"/>
</dbReference>